<evidence type="ECO:0000313" key="6">
    <source>
        <dbReference type="EMBL" id="MBB6501536.1"/>
    </source>
</evidence>
<dbReference type="RefSeq" id="WP_184627388.1">
    <property type="nucleotide sequence ID" value="NZ_JACHCC010000010.1"/>
</dbReference>
<accession>A0A7X0J8B6</accession>
<proteinExistence type="predicted"/>
<dbReference type="EMBL" id="JACHCC010000010">
    <property type="protein sequence ID" value="MBB6501536.1"/>
    <property type="molecule type" value="Genomic_DNA"/>
</dbReference>
<evidence type="ECO:0000256" key="2">
    <source>
        <dbReference type="ARBA" id="ARBA00023136"/>
    </source>
</evidence>
<sequence length="1111" mass="120733">MKKTLLLLFMLITAAWTGNTVFAQGVTTASVNGVVTDGKAPIPGATVVLTHVPSGTVYTVQTRNNGRYNLINVKVGGPYTLKIAYLGFKPYIQNNLALSIGQDQAINVRLDDSATDLNEVKVVGTTQGKVMNSSRTGARETITRSQIDALPTINRSLSDFTKLTPSASSTSPMSFGGRSSTFNNITVDGALFNNSFGLSGTLGGQSNSQPISLDAIDQIQVDLAPYDVRQGFFTGAGVNTVIKSGTNDIKGSVYYYGRGTGLTGYKAGTSDVTKVPFDYNTRGLSIGGPIIKNKLFFFVSGEQERVSNPGTTYVAARPGVSGGTVSSVNASTLDDIANALKSRYGYDPGAYENYSYKTQSDKITVKLDWNIDKNNTLSAKYFYLKSFKNQPPNSTGGIINDKVGVGSTRGAGPNSLPFFGAGYTINNNFNIGMLELNSKISNTISNKLTVGYSALRDFREPLSSKNVPMVDIDNGVTDATGKIITAPSGVLTSFGYELYTAGNLLTSNIGQLSDDLTIFAGKHEITVGTSNQSQSFLNGFAPDYNGLYTYNSASDFINNLPAAAYTYRNSAKGGDLPLVSIKSYNFSLYAQDKFRVRDNFVLTYGLRADYNYYPTKLDPNPNAAALTFQQGIQVDVSKLPKSRIQLSPRVGFNWDVNGDHTTQVRGGTGLFAGLTPFVWISNQASNTGTLFSSGTVNGTKTPNDPRLIYNPDVNGNRPTGAVAANTSYELDVTDPNLKYPKIWRTNIAVDQQLPFGIIGTLEGSYTKDINAIYHQNLVLSDSYSTLPGAEGQIRYTSSNRTLNNGSPVSATNPNITGLYYLTNTNKGYSYFVTAQLQKSFLNGFYANIAYTHTASKDVNDGGSTASIIWAGRPTSGNPNDQTLSNSTYIMPNRFIASLAYRKEYHKNYATSVGLFFESANNGAVSYITSGDPNNDGAANDLMFIPKNKGDINLVADFVGDPRTPDQIWNQLNSFISQDKYLSQHRGEFAKRNGTILPYFQRADLNITQDFFVKSGKSRSQRNTIRVEFNIINLGNFLNRNWGLYQNSFNGFNTGSVAVLKYQGTDPVTGKANYSFPYLDKNNLIPVTNSTKVNTDQVSRWQAQIGVRYIFN</sequence>
<evidence type="ECO:0000259" key="5">
    <source>
        <dbReference type="Pfam" id="PF25183"/>
    </source>
</evidence>
<evidence type="ECO:0000256" key="3">
    <source>
        <dbReference type="ARBA" id="ARBA00023237"/>
    </source>
</evidence>
<dbReference type="InterPro" id="IPR036942">
    <property type="entry name" value="Beta-barrel_TonB_sf"/>
</dbReference>
<gene>
    <name evidence="6" type="ORF">HDF25_003711</name>
</gene>
<dbReference type="Gene3D" id="2.40.170.20">
    <property type="entry name" value="TonB-dependent receptor, beta-barrel domain"/>
    <property type="match status" value="1"/>
</dbReference>
<evidence type="ECO:0000313" key="7">
    <source>
        <dbReference type="Proteomes" id="UP000521017"/>
    </source>
</evidence>
<feature type="domain" description="TonB-dependent transporter Oar-like beta-barrel" evidence="5">
    <location>
        <begin position="241"/>
        <end position="1040"/>
    </location>
</feature>
<keyword evidence="2" id="KW-0472">Membrane</keyword>
<dbReference type="InterPro" id="IPR057601">
    <property type="entry name" value="Oar-like_b-barrel"/>
</dbReference>
<dbReference type="InterPro" id="IPR008969">
    <property type="entry name" value="CarboxyPept-like_regulatory"/>
</dbReference>
<feature type="chain" id="PRO_5030568293" description="TonB-dependent transporter Oar-like beta-barrel domain-containing protein" evidence="4">
    <location>
        <begin position="24"/>
        <end position="1111"/>
    </location>
</feature>
<comment type="subcellular location">
    <subcellularLocation>
        <location evidence="1">Cell outer membrane</location>
    </subcellularLocation>
</comment>
<comment type="caution">
    <text evidence="6">The sequence shown here is derived from an EMBL/GenBank/DDBJ whole genome shotgun (WGS) entry which is preliminary data.</text>
</comment>
<protein>
    <recommendedName>
        <fullName evidence="5">TonB-dependent transporter Oar-like beta-barrel domain-containing protein</fullName>
    </recommendedName>
</protein>
<feature type="signal peptide" evidence="4">
    <location>
        <begin position="1"/>
        <end position="23"/>
    </location>
</feature>
<dbReference type="SUPFAM" id="SSF49464">
    <property type="entry name" value="Carboxypeptidase regulatory domain-like"/>
    <property type="match status" value="1"/>
</dbReference>
<dbReference type="Proteomes" id="UP000521017">
    <property type="component" value="Unassembled WGS sequence"/>
</dbReference>
<reference evidence="6 7" key="1">
    <citation type="submission" date="2020-08" db="EMBL/GenBank/DDBJ databases">
        <title>Genomic Encyclopedia of Type Strains, Phase IV (KMG-V): Genome sequencing to study the core and pangenomes of soil and plant-associated prokaryotes.</title>
        <authorList>
            <person name="Whitman W."/>
        </authorList>
    </citation>
    <scope>NUCLEOTIDE SEQUENCE [LARGE SCALE GENOMIC DNA]</scope>
    <source>
        <strain evidence="6 7">M2T3</strain>
    </source>
</reference>
<dbReference type="SUPFAM" id="SSF56935">
    <property type="entry name" value="Porins"/>
    <property type="match status" value="1"/>
</dbReference>
<keyword evidence="4" id="KW-0732">Signal</keyword>
<dbReference type="Gene3D" id="2.60.40.1120">
    <property type="entry name" value="Carboxypeptidase-like, regulatory domain"/>
    <property type="match status" value="1"/>
</dbReference>
<name>A0A7X0J8B6_9SPHI</name>
<keyword evidence="3" id="KW-0998">Cell outer membrane</keyword>
<evidence type="ECO:0000256" key="4">
    <source>
        <dbReference type="SAM" id="SignalP"/>
    </source>
</evidence>
<dbReference type="Pfam" id="PF25183">
    <property type="entry name" value="OMP_b-brl_4"/>
    <property type="match status" value="1"/>
</dbReference>
<organism evidence="6 7">
    <name type="scientific">Pedobacter cryoconitis</name>
    <dbReference type="NCBI Taxonomy" id="188932"/>
    <lineage>
        <taxon>Bacteria</taxon>
        <taxon>Pseudomonadati</taxon>
        <taxon>Bacteroidota</taxon>
        <taxon>Sphingobacteriia</taxon>
        <taxon>Sphingobacteriales</taxon>
        <taxon>Sphingobacteriaceae</taxon>
        <taxon>Pedobacter</taxon>
    </lineage>
</organism>
<dbReference type="AlphaFoldDB" id="A0A7X0J8B6"/>
<evidence type="ECO:0000256" key="1">
    <source>
        <dbReference type="ARBA" id="ARBA00004442"/>
    </source>
</evidence>
<dbReference type="Pfam" id="PF13620">
    <property type="entry name" value="CarboxypepD_reg"/>
    <property type="match status" value="1"/>
</dbReference>
<dbReference type="GO" id="GO:0009279">
    <property type="term" value="C:cell outer membrane"/>
    <property type="evidence" value="ECO:0007669"/>
    <property type="project" value="UniProtKB-SubCell"/>
</dbReference>